<dbReference type="KEGG" id="pnl:PNK_2041"/>
<keyword evidence="1" id="KW-1133">Transmembrane helix</keyword>
<dbReference type="AlphaFoldDB" id="A0A0U5JEU6"/>
<feature type="transmembrane region" description="Helical" evidence="1">
    <location>
        <begin position="40"/>
        <end position="59"/>
    </location>
</feature>
<protein>
    <submittedName>
        <fullName evidence="2">Uncharacterized protein</fullName>
    </submittedName>
</protein>
<reference evidence="3" key="1">
    <citation type="submission" date="2015-09" db="EMBL/GenBank/DDBJ databases">
        <authorList>
            <person name="Bertelli C."/>
        </authorList>
    </citation>
    <scope>NUCLEOTIDE SEQUENCE [LARGE SCALE GENOMIC DNA]</scope>
    <source>
        <strain evidence="3">KNic</strain>
    </source>
</reference>
<evidence type="ECO:0000313" key="3">
    <source>
        <dbReference type="Proteomes" id="UP000069902"/>
    </source>
</evidence>
<gene>
    <name evidence="2" type="ORF">PNK_2041</name>
</gene>
<dbReference type="PATRIC" id="fig|389348.3.peg.2294"/>
<dbReference type="InParanoid" id="A0A0U5JEU6"/>
<dbReference type="RefSeq" id="WP_032123844.1">
    <property type="nucleotide sequence ID" value="NZ_LN879502.1"/>
</dbReference>
<organism evidence="2 3">
    <name type="scientific">Candidatus Protochlamydia naegleriophila</name>
    <dbReference type="NCBI Taxonomy" id="389348"/>
    <lineage>
        <taxon>Bacteria</taxon>
        <taxon>Pseudomonadati</taxon>
        <taxon>Chlamydiota</taxon>
        <taxon>Chlamydiia</taxon>
        <taxon>Parachlamydiales</taxon>
        <taxon>Parachlamydiaceae</taxon>
        <taxon>Candidatus Protochlamydia</taxon>
    </lineage>
</organism>
<keyword evidence="1" id="KW-0472">Membrane</keyword>
<accession>A0A0U5JEU6</accession>
<dbReference type="Proteomes" id="UP000069902">
    <property type="component" value="Chromosome cPNK"/>
</dbReference>
<evidence type="ECO:0000313" key="2">
    <source>
        <dbReference type="EMBL" id="CUI17645.1"/>
    </source>
</evidence>
<feature type="transmembrane region" description="Helical" evidence="1">
    <location>
        <begin position="101"/>
        <end position="118"/>
    </location>
</feature>
<proteinExistence type="predicted"/>
<keyword evidence="1" id="KW-0812">Transmembrane</keyword>
<sequence length="126" mass="13432">MTTSNHIPATPSLGKLPYAAAVDILFGYAYGVVFKVDPKIPALALAAWTVADCIILNMVSQPLGLSPQNKMKMYTFTHLAVNAIAIAAWRHLKLINQTGTIVLSALAVLLLAGHLNAIQHMPSSAK</sequence>
<keyword evidence="3" id="KW-1185">Reference proteome</keyword>
<feature type="transmembrane region" description="Helical" evidence="1">
    <location>
        <begin position="16"/>
        <end position="34"/>
    </location>
</feature>
<name>A0A0U5JEU6_9BACT</name>
<dbReference type="EMBL" id="LN879502">
    <property type="protein sequence ID" value="CUI17645.1"/>
    <property type="molecule type" value="Genomic_DNA"/>
</dbReference>
<evidence type="ECO:0000256" key="1">
    <source>
        <dbReference type="SAM" id="Phobius"/>
    </source>
</evidence>